<reference evidence="1" key="1">
    <citation type="submission" date="2021-06" db="EMBL/GenBank/DDBJ databases">
        <authorList>
            <person name="Kallberg Y."/>
            <person name="Tangrot J."/>
            <person name="Rosling A."/>
        </authorList>
    </citation>
    <scope>NUCLEOTIDE SEQUENCE</scope>
    <source>
        <strain evidence="1">MA461A</strain>
    </source>
</reference>
<comment type="caution">
    <text evidence="1">The sequence shown here is derived from an EMBL/GenBank/DDBJ whole genome shotgun (WGS) entry which is preliminary data.</text>
</comment>
<organism evidence="1 2">
    <name type="scientific">Racocetra persica</name>
    <dbReference type="NCBI Taxonomy" id="160502"/>
    <lineage>
        <taxon>Eukaryota</taxon>
        <taxon>Fungi</taxon>
        <taxon>Fungi incertae sedis</taxon>
        <taxon>Mucoromycota</taxon>
        <taxon>Glomeromycotina</taxon>
        <taxon>Glomeromycetes</taxon>
        <taxon>Diversisporales</taxon>
        <taxon>Gigasporaceae</taxon>
        <taxon>Racocetra</taxon>
    </lineage>
</organism>
<dbReference type="Proteomes" id="UP000789920">
    <property type="component" value="Unassembled WGS sequence"/>
</dbReference>
<keyword evidence="2" id="KW-1185">Reference proteome</keyword>
<proteinExistence type="predicted"/>
<evidence type="ECO:0000313" key="1">
    <source>
        <dbReference type="EMBL" id="CAG8843288.1"/>
    </source>
</evidence>
<feature type="non-terminal residue" evidence="1">
    <location>
        <position position="59"/>
    </location>
</feature>
<accession>A0ACA9SLE4</accession>
<protein>
    <submittedName>
        <fullName evidence="1">18094_t:CDS:1</fullName>
    </submittedName>
</protein>
<sequence>DWDHNSKYLRRLFYISSDQIEQWLKYGDVILNDNTAATNYYKMVLSLFLVVDNHLSSRL</sequence>
<gene>
    <name evidence="1" type="ORF">RPERSI_LOCUS32694</name>
</gene>
<evidence type="ECO:0000313" key="2">
    <source>
        <dbReference type="Proteomes" id="UP000789920"/>
    </source>
</evidence>
<feature type="non-terminal residue" evidence="1">
    <location>
        <position position="1"/>
    </location>
</feature>
<dbReference type="EMBL" id="CAJVQC010137721">
    <property type="protein sequence ID" value="CAG8843288.1"/>
    <property type="molecule type" value="Genomic_DNA"/>
</dbReference>
<name>A0ACA9SLE4_9GLOM</name>